<evidence type="ECO:0000256" key="1">
    <source>
        <dbReference type="ARBA" id="ARBA00004123"/>
    </source>
</evidence>
<evidence type="ECO:0000256" key="3">
    <source>
        <dbReference type="ARBA" id="ARBA00022771"/>
    </source>
</evidence>
<dbReference type="GO" id="GO:0008270">
    <property type="term" value="F:zinc ion binding"/>
    <property type="evidence" value="ECO:0007669"/>
    <property type="project" value="UniProtKB-KW"/>
</dbReference>
<keyword evidence="3" id="KW-0863">Zinc-finger</keyword>
<name>A0A0C3C0X2_HEBCY</name>
<dbReference type="GO" id="GO:0005634">
    <property type="term" value="C:nucleus"/>
    <property type="evidence" value="ECO:0007669"/>
    <property type="project" value="UniProtKB-SubCell"/>
</dbReference>
<proteinExistence type="predicted"/>
<reference evidence="6 7" key="1">
    <citation type="submission" date="2014-04" db="EMBL/GenBank/DDBJ databases">
        <authorList>
            <consortium name="DOE Joint Genome Institute"/>
            <person name="Kuo A."/>
            <person name="Gay G."/>
            <person name="Dore J."/>
            <person name="Kohler A."/>
            <person name="Nagy L.G."/>
            <person name="Floudas D."/>
            <person name="Copeland A."/>
            <person name="Barry K.W."/>
            <person name="Cichocki N."/>
            <person name="Veneault-Fourrey C."/>
            <person name="LaButti K."/>
            <person name="Lindquist E.A."/>
            <person name="Lipzen A."/>
            <person name="Lundell T."/>
            <person name="Morin E."/>
            <person name="Murat C."/>
            <person name="Sun H."/>
            <person name="Tunlid A."/>
            <person name="Henrissat B."/>
            <person name="Grigoriev I.V."/>
            <person name="Hibbett D.S."/>
            <person name="Martin F."/>
            <person name="Nordberg H.P."/>
            <person name="Cantor M.N."/>
            <person name="Hua S.X."/>
        </authorList>
    </citation>
    <scope>NUCLEOTIDE SEQUENCE [LARGE SCALE GENOMIC DNA]</scope>
    <source>
        <strain evidence="7">h7</strain>
    </source>
</reference>
<evidence type="ECO:0000256" key="4">
    <source>
        <dbReference type="ARBA" id="ARBA00022833"/>
    </source>
</evidence>
<dbReference type="Proteomes" id="UP000053424">
    <property type="component" value="Unassembled WGS sequence"/>
</dbReference>
<evidence type="ECO:0000313" key="7">
    <source>
        <dbReference type="Proteomes" id="UP000053424"/>
    </source>
</evidence>
<protein>
    <submittedName>
        <fullName evidence="6">Uncharacterized protein</fullName>
    </submittedName>
</protein>
<keyword evidence="7" id="KW-1185">Reference proteome</keyword>
<dbReference type="InterPro" id="IPR052035">
    <property type="entry name" value="ZnF_BED_domain_contain"/>
</dbReference>
<sequence length="221" mass="24896">VERLMEDWNSPIYAFFHTVPTVGYKDGRRYHEFRCFASSCSKTVHRFLDKKDAGSTSNLHKHAKLCWGPDTVKGAMGTKNATEAREVLAQSKDGSIAAAFQVKGKGKVTYSHRQYTQTETKNLMKTGRPEYYLLSSTTVSRDVHLVFVRSRQRIASLLYMSDLSKHEGKLHFATDAWTSPNHRAYVALTVHFEHNGEPVCMILDVVEVAKSHTGVNLAVAF</sequence>
<organism evidence="6 7">
    <name type="scientific">Hebeloma cylindrosporum</name>
    <dbReference type="NCBI Taxonomy" id="76867"/>
    <lineage>
        <taxon>Eukaryota</taxon>
        <taxon>Fungi</taxon>
        <taxon>Dikarya</taxon>
        <taxon>Basidiomycota</taxon>
        <taxon>Agaricomycotina</taxon>
        <taxon>Agaricomycetes</taxon>
        <taxon>Agaricomycetidae</taxon>
        <taxon>Agaricales</taxon>
        <taxon>Agaricineae</taxon>
        <taxon>Hymenogastraceae</taxon>
        <taxon>Hebeloma</taxon>
    </lineage>
</organism>
<evidence type="ECO:0000256" key="5">
    <source>
        <dbReference type="ARBA" id="ARBA00023242"/>
    </source>
</evidence>
<dbReference type="STRING" id="686832.A0A0C3C0X2"/>
<keyword evidence="5" id="KW-0539">Nucleus</keyword>
<accession>A0A0C3C0X2</accession>
<feature type="non-terminal residue" evidence="6">
    <location>
        <position position="221"/>
    </location>
</feature>
<comment type="subcellular location">
    <subcellularLocation>
        <location evidence="1">Nucleus</location>
    </subcellularLocation>
</comment>
<feature type="non-terminal residue" evidence="6">
    <location>
        <position position="1"/>
    </location>
</feature>
<evidence type="ECO:0000256" key="2">
    <source>
        <dbReference type="ARBA" id="ARBA00022723"/>
    </source>
</evidence>
<dbReference type="PANTHER" id="PTHR46481">
    <property type="entry name" value="ZINC FINGER BED DOMAIN-CONTAINING PROTEIN 4"/>
    <property type="match status" value="1"/>
</dbReference>
<dbReference type="PANTHER" id="PTHR46481:SF10">
    <property type="entry name" value="ZINC FINGER BED DOMAIN-CONTAINING PROTEIN 39"/>
    <property type="match status" value="1"/>
</dbReference>
<reference evidence="7" key="2">
    <citation type="submission" date="2015-01" db="EMBL/GenBank/DDBJ databases">
        <title>Evolutionary Origins and Diversification of the Mycorrhizal Mutualists.</title>
        <authorList>
            <consortium name="DOE Joint Genome Institute"/>
            <consortium name="Mycorrhizal Genomics Consortium"/>
            <person name="Kohler A."/>
            <person name="Kuo A."/>
            <person name="Nagy L.G."/>
            <person name="Floudas D."/>
            <person name="Copeland A."/>
            <person name="Barry K.W."/>
            <person name="Cichocki N."/>
            <person name="Veneault-Fourrey C."/>
            <person name="LaButti K."/>
            <person name="Lindquist E.A."/>
            <person name="Lipzen A."/>
            <person name="Lundell T."/>
            <person name="Morin E."/>
            <person name="Murat C."/>
            <person name="Riley R."/>
            <person name="Ohm R."/>
            <person name="Sun H."/>
            <person name="Tunlid A."/>
            <person name="Henrissat B."/>
            <person name="Grigoriev I.V."/>
            <person name="Hibbett D.S."/>
            <person name="Martin F."/>
        </authorList>
    </citation>
    <scope>NUCLEOTIDE SEQUENCE [LARGE SCALE GENOMIC DNA]</scope>
    <source>
        <strain evidence="7">h7</strain>
    </source>
</reference>
<dbReference type="EMBL" id="KN831777">
    <property type="protein sequence ID" value="KIM42535.1"/>
    <property type="molecule type" value="Genomic_DNA"/>
</dbReference>
<dbReference type="OrthoDB" id="2677917at2759"/>
<dbReference type="HOGENOM" id="CLU_087375_1_0_1"/>
<dbReference type="AlphaFoldDB" id="A0A0C3C0X2"/>
<gene>
    <name evidence="6" type="ORF">M413DRAFT_34098</name>
</gene>
<keyword evidence="2" id="KW-0479">Metal-binding</keyword>
<evidence type="ECO:0000313" key="6">
    <source>
        <dbReference type="EMBL" id="KIM42535.1"/>
    </source>
</evidence>
<keyword evidence="4" id="KW-0862">Zinc</keyword>